<evidence type="ECO:0000313" key="7">
    <source>
        <dbReference type="Proteomes" id="UP000440096"/>
    </source>
</evidence>
<evidence type="ECO:0000256" key="1">
    <source>
        <dbReference type="ARBA" id="ARBA00023015"/>
    </source>
</evidence>
<evidence type="ECO:0000256" key="3">
    <source>
        <dbReference type="ARBA" id="ARBA00023163"/>
    </source>
</evidence>
<keyword evidence="1" id="KW-0805">Transcription regulation</keyword>
<feature type="domain" description="HTH iclR-type" evidence="4">
    <location>
        <begin position="1"/>
        <end position="63"/>
    </location>
</feature>
<name>A0A6N7YPP1_9PSEU</name>
<dbReference type="InterPro" id="IPR005471">
    <property type="entry name" value="Tscrpt_reg_IclR_N"/>
</dbReference>
<dbReference type="AlphaFoldDB" id="A0A6N7YPP1"/>
<dbReference type="Gene3D" id="1.10.10.10">
    <property type="entry name" value="Winged helix-like DNA-binding domain superfamily/Winged helix DNA-binding domain"/>
    <property type="match status" value="1"/>
</dbReference>
<evidence type="ECO:0000259" key="4">
    <source>
        <dbReference type="PROSITE" id="PS51077"/>
    </source>
</evidence>
<dbReference type="InterPro" id="IPR029016">
    <property type="entry name" value="GAF-like_dom_sf"/>
</dbReference>
<dbReference type="GO" id="GO:0003700">
    <property type="term" value="F:DNA-binding transcription factor activity"/>
    <property type="evidence" value="ECO:0007669"/>
    <property type="project" value="TreeGrafter"/>
</dbReference>
<dbReference type="SMART" id="SM00346">
    <property type="entry name" value="HTH_ICLR"/>
    <property type="match status" value="1"/>
</dbReference>
<dbReference type="Proteomes" id="UP000440096">
    <property type="component" value="Unassembled WGS sequence"/>
</dbReference>
<gene>
    <name evidence="6" type="ORF">GKO32_07675</name>
</gene>
<dbReference type="InterPro" id="IPR050707">
    <property type="entry name" value="HTH_MetabolicPath_Reg"/>
</dbReference>
<dbReference type="RefSeq" id="WP_208024313.1">
    <property type="nucleotide sequence ID" value="NZ_WMBA01000008.1"/>
</dbReference>
<evidence type="ECO:0000256" key="2">
    <source>
        <dbReference type="ARBA" id="ARBA00023125"/>
    </source>
</evidence>
<dbReference type="InterPro" id="IPR036388">
    <property type="entry name" value="WH-like_DNA-bd_sf"/>
</dbReference>
<dbReference type="Pfam" id="PF09339">
    <property type="entry name" value="HTH_IclR"/>
    <property type="match status" value="1"/>
</dbReference>
<keyword evidence="7" id="KW-1185">Reference proteome</keyword>
<dbReference type="EMBL" id="WMBA01000008">
    <property type="protein sequence ID" value="MTD53858.1"/>
    <property type="molecule type" value="Genomic_DNA"/>
</dbReference>
<evidence type="ECO:0000259" key="5">
    <source>
        <dbReference type="PROSITE" id="PS51078"/>
    </source>
</evidence>
<accession>A0A6N7YPP1</accession>
<dbReference type="GO" id="GO:0045892">
    <property type="term" value="P:negative regulation of DNA-templated transcription"/>
    <property type="evidence" value="ECO:0007669"/>
    <property type="project" value="TreeGrafter"/>
</dbReference>
<reference evidence="6 7" key="1">
    <citation type="submission" date="2019-11" db="EMBL/GenBank/DDBJ databases">
        <title>Draft genome of Amycolatopsis RM579.</title>
        <authorList>
            <person name="Duangmal K."/>
            <person name="Mingma R."/>
        </authorList>
    </citation>
    <scope>NUCLEOTIDE SEQUENCE [LARGE SCALE GENOMIC DNA]</scope>
    <source>
        <strain evidence="6 7">RM579</strain>
    </source>
</reference>
<dbReference type="PROSITE" id="PS51078">
    <property type="entry name" value="ICLR_ED"/>
    <property type="match status" value="1"/>
</dbReference>
<dbReference type="InterPro" id="IPR014757">
    <property type="entry name" value="Tscrpt_reg_IclR_C"/>
</dbReference>
<feature type="domain" description="IclR-ED" evidence="5">
    <location>
        <begin position="64"/>
        <end position="251"/>
    </location>
</feature>
<dbReference type="Gene3D" id="3.30.450.40">
    <property type="match status" value="1"/>
</dbReference>
<protein>
    <submittedName>
        <fullName evidence="6">Helix-turn-helix domain-containing protein</fullName>
    </submittedName>
</protein>
<dbReference type="Pfam" id="PF01614">
    <property type="entry name" value="IclR_C"/>
    <property type="match status" value="1"/>
</dbReference>
<keyword evidence="3" id="KW-0804">Transcription</keyword>
<dbReference type="PANTHER" id="PTHR30136">
    <property type="entry name" value="HELIX-TURN-HELIX TRANSCRIPTIONAL REGULATOR, ICLR FAMILY"/>
    <property type="match status" value="1"/>
</dbReference>
<dbReference type="InterPro" id="IPR036390">
    <property type="entry name" value="WH_DNA-bd_sf"/>
</dbReference>
<dbReference type="GO" id="GO:0003677">
    <property type="term" value="F:DNA binding"/>
    <property type="evidence" value="ECO:0007669"/>
    <property type="project" value="UniProtKB-KW"/>
</dbReference>
<dbReference type="PANTHER" id="PTHR30136:SF35">
    <property type="entry name" value="HTH-TYPE TRANSCRIPTIONAL REGULATOR RV1719"/>
    <property type="match status" value="1"/>
</dbReference>
<organism evidence="6 7">
    <name type="scientific">Amycolatopsis pithecellobii</name>
    <dbReference type="NCBI Taxonomy" id="664692"/>
    <lineage>
        <taxon>Bacteria</taxon>
        <taxon>Bacillati</taxon>
        <taxon>Actinomycetota</taxon>
        <taxon>Actinomycetes</taxon>
        <taxon>Pseudonocardiales</taxon>
        <taxon>Pseudonocardiaceae</taxon>
        <taxon>Amycolatopsis</taxon>
    </lineage>
</organism>
<dbReference type="SUPFAM" id="SSF55781">
    <property type="entry name" value="GAF domain-like"/>
    <property type="match status" value="1"/>
</dbReference>
<keyword evidence="2" id="KW-0238">DNA-binding</keyword>
<proteinExistence type="predicted"/>
<evidence type="ECO:0000313" key="6">
    <source>
        <dbReference type="EMBL" id="MTD53858.1"/>
    </source>
</evidence>
<sequence>MTDIGRATAVLDAIAESQVPLTLTELAVRTGLPRSSVHRVVQALEREQYLVRSDEHPGYVLGPAVLKFGMNVHLRLLAANRTRLVALARAVNENVELAIFSGREVVVVDQIASPARLKGVTKVGKSFSLHASSIGLALLAQLPDARVAELLSAPLRRFTAGTVTDRDTVLVELDEVRRSQVAIDIEEHDVGICAVATGMTGPTGVPQAVAVVIPTTRFATKADTAVESLRQVNPLVDIDLAQDRCARRLGRSRFPGQYPAGR</sequence>
<comment type="caution">
    <text evidence="6">The sequence shown here is derived from an EMBL/GenBank/DDBJ whole genome shotgun (WGS) entry which is preliminary data.</text>
</comment>
<dbReference type="PROSITE" id="PS51077">
    <property type="entry name" value="HTH_ICLR"/>
    <property type="match status" value="1"/>
</dbReference>
<dbReference type="SUPFAM" id="SSF46785">
    <property type="entry name" value="Winged helix' DNA-binding domain"/>
    <property type="match status" value="1"/>
</dbReference>